<dbReference type="Pfam" id="PF21848">
    <property type="entry name" value="DUF6907"/>
    <property type="match status" value="1"/>
</dbReference>
<organism evidence="1">
    <name type="scientific">uncultured Friedmanniella sp</name>
    <dbReference type="NCBI Taxonomy" id="335381"/>
    <lineage>
        <taxon>Bacteria</taxon>
        <taxon>Bacillati</taxon>
        <taxon>Actinomycetota</taxon>
        <taxon>Actinomycetes</taxon>
        <taxon>Propionibacteriales</taxon>
        <taxon>Nocardioidaceae</taxon>
        <taxon>Friedmanniella</taxon>
        <taxon>environmental samples</taxon>
    </lineage>
</organism>
<accession>A0A6J4K005</accession>
<gene>
    <name evidence="1" type="ORF">AVDCRST_MAG61-222</name>
</gene>
<dbReference type="InterPro" id="IPR054202">
    <property type="entry name" value="DUF6907"/>
</dbReference>
<name>A0A6J4K005_9ACTN</name>
<sequence length="104" mass="11038">MSRPEVPLAQRPAWSASRSLCPPWCVTGHRADLGEEDWLHSSEPVSFVGDLPARLVMSIDPGTGEVDGPYVFIGAREYSLAEATALAQSLLSLVSANDALADSA</sequence>
<reference evidence="1" key="1">
    <citation type="submission" date="2020-02" db="EMBL/GenBank/DDBJ databases">
        <authorList>
            <person name="Meier V. D."/>
        </authorList>
    </citation>
    <scope>NUCLEOTIDE SEQUENCE</scope>
    <source>
        <strain evidence="1">AVDCRST_MAG61</strain>
    </source>
</reference>
<evidence type="ECO:0000313" key="1">
    <source>
        <dbReference type="EMBL" id="CAA9291997.1"/>
    </source>
</evidence>
<dbReference type="AlphaFoldDB" id="A0A6J4K005"/>
<proteinExistence type="predicted"/>
<protein>
    <submittedName>
        <fullName evidence="1">Uncharacterized protein</fullName>
    </submittedName>
</protein>
<dbReference type="EMBL" id="CADCTT010000037">
    <property type="protein sequence ID" value="CAA9291997.1"/>
    <property type="molecule type" value="Genomic_DNA"/>
</dbReference>